<proteinExistence type="predicted"/>
<evidence type="ECO:0000313" key="3">
    <source>
        <dbReference type="EMBL" id="KZT37803.1"/>
    </source>
</evidence>
<gene>
    <name evidence="3" type="ORF">SISSUDRAFT_1022388</name>
</gene>
<name>A0A166CTQ0_9AGAM</name>
<accession>A0A166CTQ0</accession>
<keyword evidence="3" id="KW-0808">Transferase</keyword>
<dbReference type="PANTHER" id="PTHR44329">
    <property type="entry name" value="SERINE/THREONINE-PROTEIN KINASE TNNI3K-RELATED"/>
    <property type="match status" value="1"/>
</dbReference>
<dbReference type="InterPro" id="IPR008271">
    <property type="entry name" value="Ser/Thr_kinase_AS"/>
</dbReference>
<dbReference type="InterPro" id="IPR000719">
    <property type="entry name" value="Prot_kinase_dom"/>
</dbReference>
<dbReference type="PROSITE" id="PS00108">
    <property type="entry name" value="PROTEIN_KINASE_ST"/>
    <property type="match status" value="1"/>
</dbReference>
<dbReference type="AlphaFoldDB" id="A0A166CTQ0"/>
<dbReference type="InterPro" id="IPR051681">
    <property type="entry name" value="Ser/Thr_Kinases-Pseudokinases"/>
</dbReference>
<dbReference type="GO" id="GO:0005524">
    <property type="term" value="F:ATP binding"/>
    <property type="evidence" value="ECO:0007669"/>
    <property type="project" value="InterPro"/>
</dbReference>
<keyword evidence="1" id="KW-1133">Transmembrane helix</keyword>
<dbReference type="SMART" id="SM00220">
    <property type="entry name" value="S_TKc"/>
    <property type="match status" value="1"/>
</dbReference>
<protein>
    <submittedName>
        <fullName evidence="3">Kinase-like protein</fullName>
    </submittedName>
</protein>
<dbReference type="InterPro" id="IPR011009">
    <property type="entry name" value="Kinase-like_dom_sf"/>
</dbReference>
<dbReference type="Pfam" id="PF00069">
    <property type="entry name" value="Pkinase"/>
    <property type="match status" value="1"/>
</dbReference>
<feature type="domain" description="Protein kinase" evidence="2">
    <location>
        <begin position="1"/>
        <end position="220"/>
    </location>
</feature>
<dbReference type="STRING" id="1314776.A0A166CTQ0"/>
<keyword evidence="4" id="KW-1185">Reference proteome</keyword>
<keyword evidence="1" id="KW-0812">Transmembrane</keyword>
<sequence>MSTWSKLKHDNILPLLGFFFSSSLSVSLVTPWMEQGDAPNYLKGHPHTCRVNLLLGITKGLAYIHSQGLYHGDLKGGNILISDEGRPMLSSFTRTTSHNLSFIESNTPTRIRLGTTRWMAPEVIMESAPGVTPKSDMWALGCVFLELIASILPYHHCQNVNQLILTLIADQYPYPQASLTSEPLPFKQYPGLWSVCIRCWDFTPSSRPQCQDIQGLLTWLKSVLFARTVRFNMSTHKNADI</sequence>
<organism evidence="3 4">
    <name type="scientific">Sistotremastrum suecicum HHB10207 ss-3</name>
    <dbReference type="NCBI Taxonomy" id="1314776"/>
    <lineage>
        <taxon>Eukaryota</taxon>
        <taxon>Fungi</taxon>
        <taxon>Dikarya</taxon>
        <taxon>Basidiomycota</taxon>
        <taxon>Agaricomycotina</taxon>
        <taxon>Agaricomycetes</taxon>
        <taxon>Sistotremastrales</taxon>
        <taxon>Sistotremastraceae</taxon>
        <taxon>Sistotremastrum</taxon>
    </lineage>
</organism>
<dbReference type="PANTHER" id="PTHR44329:SF214">
    <property type="entry name" value="PROTEIN KINASE DOMAIN-CONTAINING PROTEIN"/>
    <property type="match status" value="1"/>
</dbReference>
<evidence type="ECO:0000259" key="2">
    <source>
        <dbReference type="PROSITE" id="PS50011"/>
    </source>
</evidence>
<keyword evidence="1" id="KW-0472">Membrane</keyword>
<dbReference type="OrthoDB" id="346907at2759"/>
<keyword evidence="3" id="KW-0418">Kinase</keyword>
<dbReference type="EMBL" id="KV428076">
    <property type="protein sequence ID" value="KZT37803.1"/>
    <property type="molecule type" value="Genomic_DNA"/>
</dbReference>
<dbReference type="Proteomes" id="UP000076798">
    <property type="component" value="Unassembled WGS sequence"/>
</dbReference>
<evidence type="ECO:0000313" key="4">
    <source>
        <dbReference type="Proteomes" id="UP000076798"/>
    </source>
</evidence>
<dbReference type="Gene3D" id="1.10.510.10">
    <property type="entry name" value="Transferase(Phosphotransferase) domain 1"/>
    <property type="match status" value="1"/>
</dbReference>
<evidence type="ECO:0000256" key="1">
    <source>
        <dbReference type="SAM" id="Phobius"/>
    </source>
</evidence>
<reference evidence="3 4" key="1">
    <citation type="journal article" date="2016" name="Mol. Biol. Evol.">
        <title>Comparative Genomics of Early-Diverging Mushroom-Forming Fungi Provides Insights into the Origins of Lignocellulose Decay Capabilities.</title>
        <authorList>
            <person name="Nagy L.G."/>
            <person name="Riley R."/>
            <person name="Tritt A."/>
            <person name="Adam C."/>
            <person name="Daum C."/>
            <person name="Floudas D."/>
            <person name="Sun H."/>
            <person name="Yadav J.S."/>
            <person name="Pangilinan J."/>
            <person name="Larsson K.H."/>
            <person name="Matsuura K."/>
            <person name="Barry K."/>
            <person name="Labutti K."/>
            <person name="Kuo R."/>
            <person name="Ohm R.A."/>
            <person name="Bhattacharya S.S."/>
            <person name="Shirouzu T."/>
            <person name="Yoshinaga Y."/>
            <person name="Martin F.M."/>
            <person name="Grigoriev I.V."/>
            <person name="Hibbett D.S."/>
        </authorList>
    </citation>
    <scope>NUCLEOTIDE SEQUENCE [LARGE SCALE GENOMIC DNA]</scope>
    <source>
        <strain evidence="3 4">HHB10207 ss-3</strain>
    </source>
</reference>
<feature type="transmembrane region" description="Helical" evidence="1">
    <location>
        <begin position="12"/>
        <end position="33"/>
    </location>
</feature>
<dbReference type="PROSITE" id="PS50011">
    <property type="entry name" value="PROTEIN_KINASE_DOM"/>
    <property type="match status" value="1"/>
</dbReference>
<dbReference type="SUPFAM" id="SSF56112">
    <property type="entry name" value="Protein kinase-like (PK-like)"/>
    <property type="match status" value="1"/>
</dbReference>
<dbReference type="GO" id="GO:0004674">
    <property type="term" value="F:protein serine/threonine kinase activity"/>
    <property type="evidence" value="ECO:0007669"/>
    <property type="project" value="TreeGrafter"/>
</dbReference>